<reference evidence="4 5" key="1">
    <citation type="submission" date="2022-03" db="EMBL/GenBank/DDBJ databases">
        <title>A chromosomal length assembly of Cordylochernes scorpioides.</title>
        <authorList>
            <person name="Zeh D."/>
            <person name="Zeh J."/>
        </authorList>
    </citation>
    <scope>NUCLEOTIDE SEQUENCE [LARGE SCALE GENOMIC DNA]</scope>
    <source>
        <strain evidence="4">IN4F17</strain>
        <tissue evidence="4">Whole Body</tissue>
    </source>
</reference>
<evidence type="ECO:0000313" key="5">
    <source>
        <dbReference type="Proteomes" id="UP001235939"/>
    </source>
</evidence>
<dbReference type="InterPro" id="IPR001878">
    <property type="entry name" value="Znf_CCHC"/>
</dbReference>
<feature type="domain" description="CCHC-type" evidence="3">
    <location>
        <begin position="42"/>
        <end position="58"/>
    </location>
</feature>
<dbReference type="InterPro" id="IPR036875">
    <property type="entry name" value="Znf_CCHC_sf"/>
</dbReference>
<keyword evidence="1" id="KW-0863">Zinc-finger</keyword>
<keyword evidence="1" id="KW-0479">Metal-binding</keyword>
<dbReference type="SUPFAM" id="SSF57756">
    <property type="entry name" value="Retrovirus zinc finger-like domains"/>
    <property type="match status" value="1"/>
</dbReference>
<proteinExistence type="predicted"/>
<protein>
    <recommendedName>
        <fullName evidence="3">CCHC-type domain-containing protein</fullName>
    </recommendedName>
</protein>
<dbReference type="Proteomes" id="UP001235939">
    <property type="component" value="Chromosome X"/>
</dbReference>
<gene>
    <name evidence="4" type="ORF">LAZ67_X002614</name>
</gene>
<dbReference type="EMBL" id="CP092886">
    <property type="protein sequence ID" value="UYV84560.1"/>
    <property type="molecule type" value="Genomic_DNA"/>
</dbReference>
<feature type="compositionally biased region" description="Basic and acidic residues" evidence="2">
    <location>
        <begin position="100"/>
        <end position="111"/>
    </location>
</feature>
<keyword evidence="5" id="KW-1185">Reference proteome</keyword>
<dbReference type="PROSITE" id="PS50158">
    <property type="entry name" value="ZF_CCHC"/>
    <property type="match status" value="1"/>
</dbReference>
<name>A0ABY6LXQ7_9ARAC</name>
<sequence length="217" mass="24115">MDSRRGAFMMLNDGLKIHQLPTRIDIKVGGETIPAFLSHGIRCKKCHKLGHRRVNCPQNPKAAAASSTFPAEVDRKYREHARVATPATIVTDKVLTEVSTSKKPETPEVKTDPPPQASPQNKEHPAKLKTRQQMNSIIENREALAVIDNLQTLGLERVTLFTAFTINGNFDSLLETSNSEQKAIDILATRLMALLGDTSCTLYKKLSRARTSDKQQQ</sequence>
<evidence type="ECO:0000313" key="4">
    <source>
        <dbReference type="EMBL" id="UYV84560.1"/>
    </source>
</evidence>
<evidence type="ECO:0000259" key="3">
    <source>
        <dbReference type="PROSITE" id="PS50158"/>
    </source>
</evidence>
<accession>A0ABY6LXQ7</accession>
<organism evidence="4 5">
    <name type="scientific">Cordylochernes scorpioides</name>
    <dbReference type="NCBI Taxonomy" id="51811"/>
    <lineage>
        <taxon>Eukaryota</taxon>
        <taxon>Metazoa</taxon>
        <taxon>Ecdysozoa</taxon>
        <taxon>Arthropoda</taxon>
        <taxon>Chelicerata</taxon>
        <taxon>Arachnida</taxon>
        <taxon>Pseudoscorpiones</taxon>
        <taxon>Cheliferoidea</taxon>
        <taxon>Chernetidae</taxon>
        <taxon>Cordylochernes</taxon>
    </lineage>
</organism>
<evidence type="ECO:0000256" key="2">
    <source>
        <dbReference type="SAM" id="MobiDB-lite"/>
    </source>
</evidence>
<evidence type="ECO:0000256" key="1">
    <source>
        <dbReference type="PROSITE-ProRule" id="PRU00047"/>
    </source>
</evidence>
<feature type="region of interest" description="Disordered" evidence="2">
    <location>
        <begin position="95"/>
        <end position="128"/>
    </location>
</feature>
<keyword evidence="1" id="KW-0862">Zinc</keyword>